<keyword evidence="1" id="KW-0472">Membrane</keyword>
<dbReference type="Proteomes" id="UP000599109">
    <property type="component" value="Unassembled WGS sequence"/>
</dbReference>
<dbReference type="PROSITE" id="PS51257">
    <property type="entry name" value="PROKAR_LIPOPROTEIN"/>
    <property type="match status" value="1"/>
</dbReference>
<evidence type="ECO:0000313" key="2">
    <source>
        <dbReference type="EMBL" id="MBL0395239.1"/>
    </source>
</evidence>
<comment type="caution">
    <text evidence="2">The sequence shown here is derived from an EMBL/GenBank/DDBJ whole genome shotgun (WGS) entry which is preliminary data.</text>
</comment>
<dbReference type="RefSeq" id="WP_201677911.1">
    <property type="nucleotide sequence ID" value="NZ_JAEQNE010000013.1"/>
</dbReference>
<organism evidence="2 3">
    <name type="scientific">Ramlibacter monticola</name>
    <dbReference type="NCBI Taxonomy" id="1926872"/>
    <lineage>
        <taxon>Bacteria</taxon>
        <taxon>Pseudomonadati</taxon>
        <taxon>Pseudomonadota</taxon>
        <taxon>Betaproteobacteria</taxon>
        <taxon>Burkholderiales</taxon>
        <taxon>Comamonadaceae</taxon>
        <taxon>Ramlibacter</taxon>
    </lineage>
</organism>
<keyword evidence="1" id="KW-1133">Transmembrane helix</keyword>
<dbReference type="EMBL" id="JAEQNE010000013">
    <property type="protein sequence ID" value="MBL0395239.1"/>
    <property type="molecule type" value="Genomic_DNA"/>
</dbReference>
<keyword evidence="3" id="KW-1185">Reference proteome</keyword>
<name>A0A937CXY1_9BURK</name>
<evidence type="ECO:0000313" key="3">
    <source>
        <dbReference type="Proteomes" id="UP000599109"/>
    </source>
</evidence>
<feature type="transmembrane region" description="Helical" evidence="1">
    <location>
        <begin position="12"/>
        <end position="32"/>
    </location>
</feature>
<accession>A0A937CXY1</accession>
<keyword evidence="1" id="KW-0812">Transmembrane</keyword>
<protein>
    <submittedName>
        <fullName evidence="2">Uncharacterized protein</fullName>
    </submittedName>
</protein>
<sequence length="101" mass="11171">MFHSRHTPDIAILKLLASLVALGLLACLWAAATMGVGRLLHSPLLALAMLLVLAALVAGLRRLLQEIADRRRSDDLRMSELTTLTFPPEPRVQRTRPAQLR</sequence>
<evidence type="ECO:0000256" key="1">
    <source>
        <dbReference type="SAM" id="Phobius"/>
    </source>
</evidence>
<gene>
    <name evidence="2" type="ORF">JJ685_29175</name>
</gene>
<feature type="transmembrane region" description="Helical" evidence="1">
    <location>
        <begin position="44"/>
        <end position="64"/>
    </location>
</feature>
<reference evidence="2 3" key="1">
    <citation type="journal article" date="2017" name="Int. J. Syst. Evol. Microbiol.">
        <title>Ramlibacter monticola sp. nov., isolated from forest soil.</title>
        <authorList>
            <person name="Chaudhary D.K."/>
            <person name="Kim J."/>
        </authorList>
    </citation>
    <scope>NUCLEOTIDE SEQUENCE [LARGE SCALE GENOMIC DNA]</scope>
    <source>
        <strain evidence="2 3">KACC 19175</strain>
    </source>
</reference>
<dbReference type="AlphaFoldDB" id="A0A937CXY1"/>
<proteinExistence type="predicted"/>